<evidence type="ECO:0000256" key="1">
    <source>
        <dbReference type="ARBA" id="ARBA00022723"/>
    </source>
</evidence>
<dbReference type="AlphaFoldDB" id="A0A7C5DBF1"/>
<name>A0A7C5DBF1_UNCW3</name>
<dbReference type="PANTHER" id="PTHR10000:SF8">
    <property type="entry name" value="HAD SUPERFAMILY HYDROLASE-LIKE, TYPE 3"/>
    <property type="match status" value="1"/>
</dbReference>
<dbReference type="GO" id="GO:0005829">
    <property type="term" value="C:cytosol"/>
    <property type="evidence" value="ECO:0007669"/>
    <property type="project" value="TreeGrafter"/>
</dbReference>
<keyword evidence="3" id="KW-0460">Magnesium</keyword>
<dbReference type="InterPro" id="IPR006381">
    <property type="entry name" value="HAD-SF-IIB-MPGP"/>
</dbReference>
<dbReference type="Gene3D" id="3.30.980.20">
    <property type="entry name" value="Putative mannosyl-3-phosphoglycerate phosphatase, domain 2"/>
    <property type="match status" value="1"/>
</dbReference>
<proteinExistence type="predicted"/>
<evidence type="ECO:0000256" key="2">
    <source>
        <dbReference type="ARBA" id="ARBA00022801"/>
    </source>
</evidence>
<dbReference type="PANTHER" id="PTHR10000">
    <property type="entry name" value="PHOSPHOSERINE PHOSPHATASE"/>
    <property type="match status" value="1"/>
</dbReference>
<dbReference type="NCBIfam" id="TIGR01486">
    <property type="entry name" value="HAD-SF-IIB-MPGP"/>
    <property type="match status" value="1"/>
</dbReference>
<dbReference type="Gene3D" id="3.40.50.1000">
    <property type="entry name" value="HAD superfamily/HAD-like"/>
    <property type="match status" value="1"/>
</dbReference>
<dbReference type="SUPFAM" id="SSF56784">
    <property type="entry name" value="HAD-like"/>
    <property type="match status" value="1"/>
</dbReference>
<dbReference type="NCBIfam" id="TIGR01484">
    <property type="entry name" value="HAD-SF-IIB"/>
    <property type="match status" value="1"/>
</dbReference>
<evidence type="ECO:0000313" key="4">
    <source>
        <dbReference type="EMBL" id="HHE05126.1"/>
    </source>
</evidence>
<keyword evidence="1" id="KW-0479">Metal-binding</keyword>
<organism evidence="4">
    <name type="scientific">candidate division WOR-3 bacterium</name>
    <dbReference type="NCBI Taxonomy" id="2052148"/>
    <lineage>
        <taxon>Bacteria</taxon>
        <taxon>Bacteria division WOR-3</taxon>
    </lineage>
</organism>
<dbReference type="GO" id="GO:0051479">
    <property type="term" value="P:mannosylglycerate biosynthetic process"/>
    <property type="evidence" value="ECO:0007669"/>
    <property type="project" value="InterPro"/>
</dbReference>
<comment type="caution">
    <text evidence="4">The sequence shown here is derived from an EMBL/GenBank/DDBJ whole genome shotgun (WGS) entry which is preliminary data.</text>
</comment>
<evidence type="ECO:0000256" key="3">
    <source>
        <dbReference type="ARBA" id="ARBA00022842"/>
    </source>
</evidence>
<gene>
    <name evidence="4" type="ORF">ENL19_03585</name>
</gene>
<dbReference type="Proteomes" id="UP000886110">
    <property type="component" value="Unassembled WGS sequence"/>
</dbReference>
<accession>A0A7C5DBF1</accession>
<dbReference type="EMBL" id="DRTB01000271">
    <property type="protein sequence ID" value="HHE05126.1"/>
    <property type="molecule type" value="Genomic_DNA"/>
</dbReference>
<dbReference type="GO" id="GO:0000287">
    <property type="term" value="F:magnesium ion binding"/>
    <property type="evidence" value="ECO:0007669"/>
    <property type="project" value="TreeGrafter"/>
</dbReference>
<dbReference type="InterPro" id="IPR023214">
    <property type="entry name" value="HAD_sf"/>
</dbReference>
<dbReference type="InterPro" id="IPR036412">
    <property type="entry name" value="HAD-like_sf"/>
</dbReference>
<reference evidence="4" key="1">
    <citation type="journal article" date="2020" name="mSystems">
        <title>Genome- and Community-Level Interaction Insights into Carbon Utilization and Element Cycling Functions of Hydrothermarchaeota in Hydrothermal Sediment.</title>
        <authorList>
            <person name="Zhou Z."/>
            <person name="Liu Y."/>
            <person name="Xu W."/>
            <person name="Pan J."/>
            <person name="Luo Z.H."/>
            <person name="Li M."/>
        </authorList>
    </citation>
    <scope>NUCLEOTIDE SEQUENCE [LARGE SCALE GENOMIC DNA]</scope>
    <source>
        <strain evidence="4">HyVt-74</strain>
    </source>
</reference>
<sequence length="269" mass="31290">MKEKILFITDLDGTLLDETYDYRPIEGFIQELKKYNVSVIFSSSKTKKEQEYYREKLHLNEPFVVEIGSAIYIPKNYFSWRFPKDKTIGQYEVIELGVSSKMLSMIIDDYEKVSNTKLKRFSRISPEEISKITGLPQSMAKWAQEREYSEVIVRGFPEESEFIATMVHYLNLHVYKSSKLLNVIGNTDKGRALRVLESLYSYEYENIEIISAGDGESDIPMLLAADLGIFVSNGKEIPEIVQNENKIVVVRNRDDLMRFIIDYIKKRTD</sequence>
<keyword evidence="2 4" id="KW-0378">Hydrolase</keyword>
<dbReference type="GO" id="GO:0050531">
    <property type="term" value="F:mannosyl-3-phosphoglycerate phosphatase activity"/>
    <property type="evidence" value="ECO:0007669"/>
    <property type="project" value="InterPro"/>
</dbReference>
<dbReference type="Pfam" id="PF08282">
    <property type="entry name" value="Hydrolase_3"/>
    <property type="match status" value="1"/>
</dbReference>
<dbReference type="InterPro" id="IPR006379">
    <property type="entry name" value="HAD-SF_hydro_IIB"/>
</dbReference>
<protein>
    <submittedName>
        <fullName evidence="4">HAD-IIB family hydrolase</fullName>
    </submittedName>
</protein>